<evidence type="ECO:0000313" key="1">
    <source>
        <dbReference type="EMBL" id="SHD75963.1"/>
    </source>
</evidence>
<dbReference type="EMBL" id="LT669839">
    <property type="protein sequence ID" value="SHD75963.1"/>
    <property type="molecule type" value="Genomic_DNA"/>
</dbReference>
<name>A0A1M4PKI8_9FIRM</name>
<organism evidence="1 2">
    <name type="scientific">[Clostridium] ultunense Esp</name>
    <dbReference type="NCBI Taxonomy" id="1288971"/>
    <lineage>
        <taxon>Bacteria</taxon>
        <taxon>Bacillati</taxon>
        <taxon>Bacillota</taxon>
        <taxon>Tissierellia</taxon>
        <taxon>Tissierellales</taxon>
        <taxon>Tepidimicrobiaceae</taxon>
        <taxon>Schnuerera</taxon>
    </lineage>
</organism>
<proteinExistence type="predicted"/>
<dbReference type="AlphaFoldDB" id="A0A1M4PKI8"/>
<gene>
    <name evidence="1" type="ORF">CUESP1_0579</name>
</gene>
<sequence length="47" mass="5529">MFFNDSRFEDLAYYLQLILVVSIKPPNLFGQSHTNLEKYKLMGGYLN</sequence>
<evidence type="ECO:0000313" key="2">
    <source>
        <dbReference type="Proteomes" id="UP000245423"/>
    </source>
</evidence>
<protein>
    <submittedName>
        <fullName evidence="1">Uncharacterized protein</fullName>
    </submittedName>
</protein>
<dbReference type="Proteomes" id="UP000245423">
    <property type="component" value="Chromosome 1"/>
</dbReference>
<keyword evidence="2" id="KW-1185">Reference proteome</keyword>
<accession>A0A1M4PKI8</accession>
<reference evidence="1 2" key="1">
    <citation type="submission" date="2016-11" db="EMBL/GenBank/DDBJ databases">
        <authorList>
            <person name="Manzoor S."/>
        </authorList>
    </citation>
    <scope>NUCLEOTIDE SEQUENCE [LARGE SCALE GENOMIC DNA]</scope>
    <source>
        <strain evidence="1">Clostridium ultunense strain Esp</strain>
    </source>
</reference>